<protein>
    <submittedName>
        <fullName evidence="1">Uncharacterized protein</fullName>
    </submittedName>
</protein>
<name>A0ACC0GHN0_9ERIC</name>
<reference evidence="1 2" key="1">
    <citation type="journal article" date="2022" name="Plant J.">
        <title>Chromosome-level genome of Camellia lanceoleosa provides a valuable resource for understanding genome evolution and self-incompatibility.</title>
        <authorList>
            <person name="Gong W."/>
            <person name="Xiao S."/>
            <person name="Wang L."/>
            <person name="Liao Z."/>
            <person name="Chang Y."/>
            <person name="Mo W."/>
            <person name="Hu G."/>
            <person name="Li W."/>
            <person name="Zhao G."/>
            <person name="Zhu H."/>
            <person name="Hu X."/>
            <person name="Ji K."/>
            <person name="Xiang X."/>
            <person name="Song Q."/>
            <person name="Yuan D."/>
            <person name="Jin S."/>
            <person name="Zhang L."/>
        </authorList>
    </citation>
    <scope>NUCLEOTIDE SEQUENCE [LARGE SCALE GENOMIC DNA]</scope>
    <source>
        <strain evidence="1">SQ_2022a</strain>
    </source>
</reference>
<proteinExistence type="predicted"/>
<evidence type="ECO:0000313" key="1">
    <source>
        <dbReference type="EMBL" id="KAI8000676.1"/>
    </source>
</evidence>
<dbReference type="EMBL" id="CM045765">
    <property type="protein sequence ID" value="KAI8000676.1"/>
    <property type="molecule type" value="Genomic_DNA"/>
</dbReference>
<evidence type="ECO:0000313" key="2">
    <source>
        <dbReference type="Proteomes" id="UP001060215"/>
    </source>
</evidence>
<gene>
    <name evidence="1" type="ORF">LOK49_LG09G00348</name>
</gene>
<keyword evidence="2" id="KW-1185">Reference proteome</keyword>
<comment type="caution">
    <text evidence="1">The sequence shown here is derived from an EMBL/GenBank/DDBJ whole genome shotgun (WGS) entry which is preliminary data.</text>
</comment>
<organism evidence="1 2">
    <name type="scientific">Camellia lanceoleosa</name>
    <dbReference type="NCBI Taxonomy" id="1840588"/>
    <lineage>
        <taxon>Eukaryota</taxon>
        <taxon>Viridiplantae</taxon>
        <taxon>Streptophyta</taxon>
        <taxon>Embryophyta</taxon>
        <taxon>Tracheophyta</taxon>
        <taxon>Spermatophyta</taxon>
        <taxon>Magnoliopsida</taxon>
        <taxon>eudicotyledons</taxon>
        <taxon>Gunneridae</taxon>
        <taxon>Pentapetalae</taxon>
        <taxon>asterids</taxon>
        <taxon>Ericales</taxon>
        <taxon>Theaceae</taxon>
        <taxon>Camellia</taxon>
    </lineage>
</organism>
<sequence>MKCSIQIQSYEIGGHIWEEVREFKNTVYKQNFGLGSAPFELALARKSDYYWYLAEFKTDQERKEAAFTTANTDLPSAHPIRLVFALNFSVFYYEIMNLLQRKGDYYWYLAEFKTDQERKEVKNPSARIEHEANTSKIGEDQLFYFQQRGIDYERAMAAMISGFCRDVFNELPDEFGAEVNQLMSLKLEESVG</sequence>
<accession>A0ACC0GHN0</accession>
<dbReference type="Proteomes" id="UP001060215">
    <property type="component" value="Chromosome 8"/>
</dbReference>